<name>A0A399F1J7_9DEIN</name>
<dbReference type="Gene3D" id="3.90.1640.30">
    <property type="match status" value="1"/>
</dbReference>
<sequence length="665" mass="72845">MIWKFRPWPTTSELEPLLKLGLPPLAAAICYNRGFRTPQDLDPPLTLLPLRGLEEAAKRVLQALERGERIRIHGDYDADGLTGTAVLLLGLGRLGADIHAFVPHRLEEGYGVLMDRIPEHIDACDLFITVDCGISNHAELRELTENGVSVLVTDHHSPGQVHPPGILVHPMLTPELEGQPHPTGSGVAFLLLWKIYEMLGKPAPIEYADLACIGTIADVAPLRGFNRALVRRGLEQLRHSQHLGLATLAAEHCKSYSASEVAFRIAPRINAASRLGQAELALELLTTHDPLQARPLADALSLLNARRQRIEEEMLQRIWPTLDPDAPALVIEDSSGHPGVMGIVASRVLEAFYKPVFIIAEGKGSVRSTPGISAVGALRFAASHLKRYGGHAQAAGFAIAEERIPAFREAIYAYASQFPPPQPVIELDGVLEGEDLEALYAALQLLEPYGEGNPEPLFFLSGKPENVRTMGEGGKHLSFRLGGLRVVKWKDNGERLPTGEIELAASLTHNDWNGERSLELRALAYREAGQARSWIQPLPFRLALQEVLQSKAPVFVGAEGAGWFAEQGVPVVSADQAAYWFALPEEPVRIEVDDPLSGRATPMHRVVRLALSEKALDALRSKAQSYGLEGLAKNMIFAYKNGHPQLLADALEAWWNRTKPLTYVS</sequence>
<keyword evidence="3" id="KW-0540">Nuclease</keyword>
<dbReference type="PANTHER" id="PTHR30255:SF2">
    <property type="entry name" value="SINGLE-STRANDED-DNA-SPECIFIC EXONUCLEASE RECJ"/>
    <property type="match status" value="1"/>
</dbReference>
<gene>
    <name evidence="10" type="primary">recJ</name>
    <name evidence="10" type="ORF">Mrose_00860</name>
</gene>
<evidence type="ECO:0000256" key="1">
    <source>
        <dbReference type="ARBA" id="ARBA00005915"/>
    </source>
</evidence>
<evidence type="ECO:0000313" key="10">
    <source>
        <dbReference type="EMBL" id="RIH88451.1"/>
    </source>
</evidence>
<dbReference type="Gene3D" id="3.40.50.12810">
    <property type="match status" value="1"/>
</dbReference>
<dbReference type="Pfam" id="PF01368">
    <property type="entry name" value="DHH"/>
    <property type="match status" value="1"/>
</dbReference>
<dbReference type="OrthoDB" id="9809852at2"/>
<evidence type="ECO:0000313" key="11">
    <source>
        <dbReference type="Proteomes" id="UP000265341"/>
    </source>
</evidence>
<protein>
    <recommendedName>
        <fullName evidence="2">Single-stranded-DNA-specific exonuclease RecJ</fullName>
    </recommendedName>
</protein>
<organism evidence="10 11">
    <name type="scientific">Calidithermus roseus</name>
    <dbReference type="NCBI Taxonomy" id="1644118"/>
    <lineage>
        <taxon>Bacteria</taxon>
        <taxon>Thermotogati</taxon>
        <taxon>Deinococcota</taxon>
        <taxon>Deinococci</taxon>
        <taxon>Thermales</taxon>
        <taxon>Thermaceae</taxon>
        <taxon>Calidithermus</taxon>
    </lineage>
</organism>
<accession>A0A399F1J7</accession>
<evidence type="ECO:0000259" key="7">
    <source>
        <dbReference type="Pfam" id="PF02272"/>
    </source>
</evidence>
<feature type="domain" description="DDH" evidence="6">
    <location>
        <begin position="69"/>
        <end position="215"/>
    </location>
</feature>
<evidence type="ECO:0000259" key="6">
    <source>
        <dbReference type="Pfam" id="PF01368"/>
    </source>
</evidence>
<keyword evidence="5 10" id="KW-0269">Exonuclease</keyword>
<dbReference type="SUPFAM" id="SSF64182">
    <property type="entry name" value="DHH phosphoesterases"/>
    <property type="match status" value="1"/>
</dbReference>
<proteinExistence type="inferred from homology"/>
<dbReference type="Pfam" id="PF22047">
    <property type="entry name" value="RecJ_C"/>
    <property type="match status" value="1"/>
</dbReference>
<dbReference type="PANTHER" id="PTHR30255">
    <property type="entry name" value="SINGLE-STRANDED-DNA-SPECIFIC EXONUCLEASE RECJ"/>
    <property type="match status" value="1"/>
</dbReference>
<dbReference type="InterPro" id="IPR003156">
    <property type="entry name" value="DHHA1_dom"/>
</dbReference>
<dbReference type="Pfam" id="PF02272">
    <property type="entry name" value="DHHA1"/>
    <property type="match status" value="1"/>
</dbReference>
<reference evidence="10 11" key="1">
    <citation type="submission" date="2018-08" db="EMBL/GenBank/DDBJ databases">
        <title>Meiothermus roseus NBRC 110900 genome sequencing project.</title>
        <authorList>
            <person name="Da Costa M.S."/>
            <person name="Albuquerque L."/>
            <person name="Raposo P."/>
            <person name="Froufe H.J.C."/>
            <person name="Barroso C.S."/>
            <person name="Egas C."/>
        </authorList>
    </citation>
    <scope>NUCLEOTIDE SEQUENCE [LARGE SCALE GENOMIC DNA]</scope>
    <source>
        <strain evidence="10 11">NBRC 110900</strain>
    </source>
</reference>
<dbReference type="InterPro" id="IPR001667">
    <property type="entry name" value="DDH_dom"/>
</dbReference>
<comment type="similarity">
    <text evidence="1">Belongs to the RecJ family.</text>
</comment>
<dbReference type="EMBL" id="QWLA01000010">
    <property type="protein sequence ID" value="RIH88451.1"/>
    <property type="molecule type" value="Genomic_DNA"/>
</dbReference>
<dbReference type="GO" id="GO:0004527">
    <property type="term" value="F:exonuclease activity"/>
    <property type="evidence" value="ECO:0007669"/>
    <property type="project" value="UniProtKB-KW"/>
</dbReference>
<dbReference type="Gene3D" id="3.10.310.30">
    <property type="match status" value="1"/>
</dbReference>
<evidence type="ECO:0000256" key="4">
    <source>
        <dbReference type="ARBA" id="ARBA00022801"/>
    </source>
</evidence>
<dbReference type="Proteomes" id="UP000265341">
    <property type="component" value="Unassembled WGS sequence"/>
</dbReference>
<dbReference type="RefSeq" id="WP_119276195.1">
    <property type="nucleotide sequence ID" value="NZ_QWLA01000010.1"/>
</dbReference>
<evidence type="ECO:0000256" key="3">
    <source>
        <dbReference type="ARBA" id="ARBA00022722"/>
    </source>
</evidence>
<evidence type="ECO:0000259" key="9">
    <source>
        <dbReference type="Pfam" id="PF22047"/>
    </source>
</evidence>
<comment type="caution">
    <text evidence="10">The sequence shown here is derived from an EMBL/GenBank/DDBJ whole genome shotgun (WGS) entry which is preliminary data.</text>
</comment>
<keyword evidence="4 10" id="KW-0378">Hydrolase</keyword>
<feature type="domain" description="Single-stranded-DNA-specific exonuclease RecJ C-terminal" evidence="9">
    <location>
        <begin position="534"/>
        <end position="656"/>
    </location>
</feature>
<evidence type="ECO:0000259" key="8">
    <source>
        <dbReference type="Pfam" id="PF17768"/>
    </source>
</evidence>
<dbReference type="GO" id="GO:0003676">
    <property type="term" value="F:nucleic acid binding"/>
    <property type="evidence" value="ECO:0007669"/>
    <property type="project" value="InterPro"/>
</dbReference>
<dbReference type="InterPro" id="IPR051673">
    <property type="entry name" value="SSDNA_exonuclease_RecJ"/>
</dbReference>
<dbReference type="InterPro" id="IPR041122">
    <property type="entry name" value="RecJ_OB"/>
</dbReference>
<feature type="domain" description="DHHA1" evidence="7">
    <location>
        <begin position="329"/>
        <end position="415"/>
    </location>
</feature>
<evidence type="ECO:0000256" key="5">
    <source>
        <dbReference type="ARBA" id="ARBA00022839"/>
    </source>
</evidence>
<dbReference type="InterPro" id="IPR054598">
    <property type="entry name" value="RecJ_C_thermales"/>
</dbReference>
<keyword evidence="11" id="KW-1185">Reference proteome</keyword>
<dbReference type="InterPro" id="IPR038763">
    <property type="entry name" value="DHH_sf"/>
</dbReference>
<dbReference type="AlphaFoldDB" id="A0A399F1J7"/>
<dbReference type="Pfam" id="PF17768">
    <property type="entry name" value="RecJ_OB"/>
    <property type="match status" value="1"/>
</dbReference>
<evidence type="ECO:0000256" key="2">
    <source>
        <dbReference type="ARBA" id="ARBA00019841"/>
    </source>
</evidence>
<feature type="domain" description="RecJ OB" evidence="8">
    <location>
        <begin position="428"/>
        <end position="521"/>
    </location>
</feature>